<dbReference type="Proteomes" id="UP000770661">
    <property type="component" value="Unassembled WGS sequence"/>
</dbReference>
<keyword evidence="2" id="KW-1185">Reference proteome</keyword>
<evidence type="ECO:0000313" key="2">
    <source>
        <dbReference type="Proteomes" id="UP000770661"/>
    </source>
</evidence>
<comment type="caution">
    <text evidence="1">The sequence shown here is derived from an EMBL/GenBank/DDBJ whole genome shotgun (WGS) entry which is preliminary data.</text>
</comment>
<sequence length="127" mass="13996">MMRALQEQEGSDDPSRATVELTSPDLAKKTVASFVTSVTPSFFEILGLDAGLLAVDSTACPDNPGYTTAAACVKELRTVNDFAEWGVALVQDFNLVLTKNKEQRQFLLQVVEEQRRKYPTPESPQCL</sequence>
<dbReference type="AlphaFoldDB" id="A0A8J4YB24"/>
<organism evidence="1 2">
    <name type="scientific">Chionoecetes opilio</name>
    <name type="common">Atlantic snow crab</name>
    <name type="synonym">Cancer opilio</name>
    <dbReference type="NCBI Taxonomy" id="41210"/>
    <lineage>
        <taxon>Eukaryota</taxon>
        <taxon>Metazoa</taxon>
        <taxon>Ecdysozoa</taxon>
        <taxon>Arthropoda</taxon>
        <taxon>Crustacea</taxon>
        <taxon>Multicrustacea</taxon>
        <taxon>Malacostraca</taxon>
        <taxon>Eumalacostraca</taxon>
        <taxon>Eucarida</taxon>
        <taxon>Decapoda</taxon>
        <taxon>Pleocyemata</taxon>
        <taxon>Brachyura</taxon>
        <taxon>Eubrachyura</taxon>
        <taxon>Majoidea</taxon>
        <taxon>Majidae</taxon>
        <taxon>Chionoecetes</taxon>
    </lineage>
</organism>
<dbReference type="PANTHER" id="PTHR46113">
    <property type="entry name" value="SNAC DOMAIN-CONTAINING PROTEIN"/>
    <property type="match status" value="1"/>
</dbReference>
<gene>
    <name evidence="1" type="ORF">GWK47_047548</name>
</gene>
<proteinExistence type="predicted"/>
<protein>
    <submittedName>
        <fullName evidence="1">Uncharacterized protein</fullName>
    </submittedName>
</protein>
<dbReference type="EMBL" id="JACEEZ010012099">
    <property type="protein sequence ID" value="KAG0720884.1"/>
    <property type="molecule type" value="Genomic_DNA"/>
</dbReference>
<dbReference type="PANTHER" id="PTHR46113:SF1">
    <property type="entry name" value="PEPTIDASE M17 LEUCYL AMINOPEPTIDASE N-TERMINAL DOMAIN-CONTAINING PROTEIN"/>
    <property type="match status" value="1"/>
</dbReference>
<name>A0A8J4YB24_CHIOP</name>
<reference evidence="1" key="1">
    <citation type="submission" date="2020-07" db="EMBL/GenBank/DDBJ databases">
        <title>The High-quality genome of the commercially important snow crab, Chionoecetes opilio.</title>
        <authorList>
            <person name="Jeong J.-H."/>
            <person name="Ryu S."/>
        </authorList>
    </citation>
    <scope>NUCLEOTIDE SEQUENCE</scope>
    <source>
        <strain evidence="1">MADBK_172401_WGS</strain>
        <tissue evidence="1">Digestive gland</tissue>
    </source>
</reference>
<evidence type="ECO:0000313" key="1">
    <source>
        <dbReference type="EMBL" id="KAG0720884.1"/>
    </source>
</evidence>
<dbReference type="OrthoDB" id="8065552at2759"/>
<accession>A0A8J4YB24</accession>